<feature type="compositionally biased region" description="Pro residues" evidence="2">
    <location>
        <begin position="1"/>
        <end position="14"/>
    </location>
</feature>
<gene>
    <name evidence="4" type="ORF">AMATHDRAFT_88803</name>
</gene>
<feature type="compositionally biased region" description="Polar residues" evidence="2">
    <location>
        <begin position="440"/>
        <end position="449"/>
    </location>
</feature>
<evidence type="ECO:0000313" key="4">
    <source>
        <dbReference type="EMBL" id="PFH45457.1"/>
    </source>
</evidence>
<feature type="region of interest" description="Disordered" evidence="2">
    <location>
        <begin position="355"/>
        <end position="390"/>
    </location>
</feature>
<feature type="compositionally biased region" description="Low complexity" evidence="2">
    <location>
        <begin position="358"/>
        <end position="370"/>
    </location>
</feature>
<reference evidence="4 5" key="1">
    <citation type="submission" date="2014-02" db="EMBL/GenBank/DDBJ databases">
        <title>Transposable element dynamics among asymbiotic and ectomycorrhizal Amanita fungi.</title>
        <authorList>
            <consortium name="DOE Joint Genome Institute"/>
            <person name="Hess J."/>
            <person name="Skrede I."/>
            <person name="Wolfe B."/>
            <person name="LaButti K."/>
            <person name="Ohm R.A."/>
            <person name="Grigoriev I.V."/>
            <person name="Pringle A."/>
        </authorList>
    </citation>
    <scope>NUCLEOTIDE SEQUENCE [LARGE SCALE GENOMIC DNA]</scope>
    <source>
        <strain evidence="4 5">SKay4041</strain>
    </source>
</reference>
<feature type="compositionally biased region" description="Basic and acidic residues" evidence="2">
    <location>
        <begin position="293"/>
        <end position="304"/>
    </location>
</feature>
<sequence length="822" mass="86929">MQPAPPPPPSPTKPTKPTNSNPTSRPPTPSPTTTTYSFPPASPHSEALKPNPHPYPIKTTSTGVLSRSNSSSGAAYQYQYYVPASPTKAQHHAHRFHHRHNNSDGGGAAQERGGRRHRYSKSLNSTLPTPLPGPPSSALFAMDSSGSSRSVSPASSRSASSSRSVSPSKLATRHSDTFGAIVEPGNQLGSASRMSRRTRAETMPPSTASAFSTSLSAHNQDEGDEGEGQIRGRSGKIAAVATHTGGKVRGMVASFERSASLSGDNDSEDGYGYDGRSRRRTGSTSSIGYASAKDGHHSSNRRESGWSMTSEDGSISIVSSPTASWASPLSQLRTVESSPYQPPYELSTAIFHDVQPFPTTSSSNTSTPNKTPKRYDPNRSGPPSSFFEDTPYEVDTIKGKSLDTLPIPPATHQHHQLALSTGENTIKSRSSPPAAELSFPPTTKTQQTRNEAEEPTMDQLLASLDSPQSPSQVYNLNSSIGAEAWERDVGSTVKRVVVESLDKAGSERMMGGVVYKEGSGRVKGGFGTGSKVMKMKMKMVDLFGDGGTLAGDDDMMTMTTETKEEQYARHEVETQTDAMVDCGSLPPLATPGPEDTTTDLDTILAAREGELVREIGEAREMARELGQRVAGVEERVGEMEKDAKELRKEASVGGGGVEVEVEAKKGGRVEKGVQVDGTLEGGEAEVEDPRTLAKKLVVSITKSIVGYVAPSTSAPSSPSTTALTQHQQPLPRRPASLRVAACACVARLLGLSGSSGVGGVSVASRDAMVGVGGSVKRGWARTWSGWVLVFGLGACAFVVRAVVRRVWRITGGVGGRVGVRGE</sequence>
<feature type="compositionally biased region" description="Basic residues" evidence="2">
    <location>
        <begin position="89"/>
        <end position="100"/>
    </location>
</feature>
<feature type="transmembrane region" description="Helical" evidence="3">
    <location>
        <begin position="783"/>
        <end position="803"/>
    </location>
</feature>
<feature type="compositionally biased region" description="Polar residues" evidence="2">
    <location>
        <begin position="422"/>
        <end position="431"/>
    </location>
</feature>
<organism evidence="4 5">
    <name type="scientific">Amanita thiersii Skay4041</name>
    <dbReference type="NCBI Taxonomy" id="703135"/>
    <lineage>
        <taxon>Eukaryota</taxon>
        <taxon>Fungi</taxon>
        <taxon>Dikarya</taxon>
        <taxon>Basidiomycota</taxon>
        <taxon>Agaricomycotina</taxon>
        <taxon>Agaricomycetes</taxon>
        <taxon>Agaricomycetidae</taxon>
        <taxon>Agaricales</taxon>
        <taxon>Pluteineae</taxon>
        <taxon>Amanitaceae</taxon>
        <taxon>Amanita</taxon>
    </lineage>
</organism>
<dbReference type="Proteomes" id="UP000242287">
    <property type="component" value="Unassembled WGS sequence"/>
</dbReference>
<protein>
    <submittedName>
        <fullName evidence="4">Uncharacterized protein</fullName>
    </submittedName>
</protein>
<feature type="coiled-coil region" evidence="1">
    <location>
        <begin position="622"/>
        <end position="649"/>
    </location>
</feature>
<feature type="compositionally biased region" description="Polar residues" evidence="2">
    <location>
        <begin position="58"/>
        <end position="72"/>
    </location>
</feature>
<feature type="region of interest" description="Disordered" evidence="2">
    <location>
        <begin position="710"/>
        <end position="731"/>
    </location>
</feature>
<feature type="compositionally biased region" description="Low complexity" evidence="2">
    <location>
        <begin position="136"/>
        <end position="168"/>
    </location>
</feature>
<feature type="region of interest" description="Disordered" evidence="2">
    <location>
        <begin position="422"/>
        <end position="453"/>
    </location>
</feature>
<keyword evidence="1" id="KW-0175">Coiled coil</keyword>
<evidence type="ECO:0000313" key="5">
    <source>
        <dbReference type="Proteomes" id="UP000242287"/>
    </source>
</evidence>
<feature type="region of interest" description="Disordered" evidence="2">
    <location>
        <begin position="1"/>
        <end position="72"/>
    </location>
</feature>
<dbReference type="AlphaFoldDB" id="A0A2A9NB34"/>
<evidence type="ECO:0000256" key="1">
    <source>
        <dbReference type="SAM" id="Coils"/>
    </source>
</evidence>
<feature type="compositionally biased region" description="Low complexity" evidence="2">
    <location>
        <begin position="710"/>
        <end position="722"/>
    </location>
</feature>
<accession>A0A2A9NB34</accession>
<evidence type="ECO:0000256" key="2">
    <source>
        <dbReference type="SAM" id="MobiDB-lite"/>
    </source>
</evidence>
<proteinExistence type="predicted"/>
<feature type="region of interest" description="Disordered" evidence="2">
    <location>
        <begin position="86"/>
        <end position="230"/>
    </location>
</feature>
<keyword evidence="3" id="KW-0472">Membrane</keyword>
<feature type="compositionally biased region" description="Low complexity" evidence="2">
    <location>
        <begin position="206"/>
        <end position="217"/>
    </location>
</feature>
<keyword evidence="5" id="KW-1185">Reference proteome</keyword>
<dbReference type="EMBL" id="KZ302377">
    <property type="protein sequence ID" value="PFH45457.1"/>
    <property type="molecule type" value="Genomic_DNA"/>
</dbReference>
<keyword evidence="3" id="KW-0812">Transmembrane</keyword>
<dbReference type="OrthoDB" id="3071737at2759"/>
<name>A0A2A9NB34_9AGAR</name>
<feature type="region of interest" description="Disordered" evidence="2">
    <location>
        <begin position="258"/>
        <end position="313"/>
    </location>
</feature>
<evidence type="ECO:0000256" key="3">
    <source>
        <dbReference type="SAM" id="Phobius"/>
    </source>
</evidence>
<keyword evidence="3" id="KW-1133">Transmembrane helix</keyword>